<dbReference type="Proteomes" id="UP000054567">
    <property type="component" value="Unassembled WGS sequence"/>
</dbReference>
<dbReference type="EMBL" id="DS268113">
    <property type="protein sequence ID" value="KMM72263.1"/>
    <property type="molecule type" value="Genomic_DNA"/>
</dbReference>
<name>A0A0J6FPG6_COCPO</name>
<reference evidence="2" key="3">
    <citation type="journal article" date="2010" name="Genome Res.">
        <title>Population genomic sequencing of Coccidioides fungi reveals recent hybridization and transposon control.</title>
        <authorList>
            <person name="Neafsey D.E."/>
            <person name="Barker B.M."/>
            <person name="Sharpton T.J."/>
            <person name="Stajich J.E."/>
            <person name="Park D.J."/>
            <person name="Whiston E."/>
            <person name="Hung C.-Y."/>
            <person name="McMahan C."/>
            <person name="White J."/>
            <person name="Sykes S."/>
            <person name="Heiman D."/>
            <person name="Young S."/>
            <person name="Zeng Q."/>
            <person name="Abouelleil A."/>
            <person name="Aftuck L."/>
            <person name="Bessette D."/>
            <person name="Brown A."/>
            <person name="FitzGerald M."/>
            <person name="Lui A."/>
            <person name="Macdonald J.P."/>
            <person name="Priest M."/>
            <person name="Orbach M.J."/>
            <person name="Galgiani J.N."/>
            <person name="Kirkland T.N."/>
            <person name="Cole G.T."/>
            <person name="Birren B.W."/>
            <person name="Henn M.R."/>
            <person name="Taylor J.W."/>
            <person name="Rounsley S.D."/>
        </authorList>
    </citation>
    <scope>NUCLEOTIDE SEQUENCE [LARGE SCALE GENOMIC DNA]</scope>
    <source>
        <strain evidence="2">RMSCC 3488</strain>
    </source>
</reference>
<dbReference type="VEuPathDB" id="FungiDB:CPAG_08560"/>
<sequence length="43" mass="4894">MDLITQHRIKKEAQGFIASIDQSAVCELATPFHPAKKRLSNIW</sequence>
<reference evidence="2" key="2">
    <citation type="journal article" date="2009" name="Genome Res.">
        <title>Comparative genomic analyses of the human fungal pathogens Coccidioides and their relatives.</title>
        <authorList>
            <person name="Sharpton T.J."/>
            <person name="Stajich J.E."/>
            <person name="Rounsley S.D."/>
            <person name="Gardner M.J."/>
            <person name="Wortman J.R."/>
            <person name="Jordar V.S."/>
            <person name="Maiti R."/>
            <person name="Kodira C.D."/>
            <person name="Neafsey D.E."/>
            <person name="Zeng Q."/>
            <person name="Hung C.-Y."/>
            <person name="McMahan C."/>
            <person name="Muszewska A."/>
            <person name="Grynberg M."/>
            <person name="Mandel M.A."/>
            <person name="Kellner E.M."/>
            <person name="Barker B.M."/>
            <person name="Galgiani J.N."/>
            <person name="Orbach M.J."/>
            <person name="Kirkland T.N."/>
            <person name="Cole G.T."/>
            <person name="Henn M.R."/>
            <person name="Birren B.W."/>
            <person name="Taylor J.W."/>
        </authorList>
    </citation>
    <scope>NUCLEOTIDE SEQUENCE [LARGE SCALE GENOMIC DNA]</scope>
    <source>
        <strain evidence="2">RMSCC 3488</strain>
    </source>
</reference>
<gene>
    <name evidence="1" type="ORF">CPAG_08560</name>
</gene>
<dbReference type="OrthoDB" id="4206066at2759"/>
<dbReference type="AlphaFoldDB" id="A0A0J6FPG6"/>
<organism evidence="1 2">
    <name type="scientific">Coccidioides posadasii RMSCC 3488</name>
    <dbReference type="NCBI Taxonomy" id="454284"/>
    <lineage>
        <taxon>Eukaryota</taxon>
        <taxon>Fungi</taxon>
        <taxon>Dikarya</taxon>
        <taxon>Ascomycota</taxon>
        <taxon>Pezizomycotina</taxon>
        <taxon>Eurotiomycetes</taxon>
        <taxon>Eurotiomycetidae</taxon>
        <taxon>Onygenales</taxon>
        <taxon>Onygenaceae</taxon>
        <taxon>Coccidioides</taxon>
    </lineage>
</organism>
<protein>
    <submittedName>
        <fullName evidence="1">Uncharacterized protein</fullName>
    </submittedName>
</protein>
<evidence type="ECO:0000313" key="1">
    <source>
        <dbReference type="EMBL" id="KMM72263.1"/>
    </source>
</evidence>
<reference evidence="1 2" key="1">
    <citation type="submission" date="2007-06" db="EMBL/GenBank/DDBJ databases">
        <title>The Genome Sequence of Coccidioides posadasii RMSCC_3488.</title>
        <authorList>
            <consortium name="Coccidioides Genome Resources Consortium"/>
            <consortium name="The Broad Institute Genome Sequencing Platform"/>
            <person name="Henn M.R."/>
            <person name="Sykes S."/>
            <person name="Young S."/>
            <person name="Jaffe D."/>
            <person name="Berlin A."/>
            <person name="Alvarez P."/>
            <person name="Butler J."/>
            <person name="Gnerre S."/>
            <person name="Grabherr M."/>
            <person name="Mauceli E."/>
            <person name="Brockman W."/>
            <person name="Kodira C."/>
            <person name="Alvarado L."/>
            <person name="Zeng Q."/>
            <person name="Crawford M."/>
            <person name="Antoine C."/>
            <person name="Devon K."/>
            <person name="Galgiani J."/>
            <person name="Orsborn K."/>
            <person name="Lewis M.L."/>
            <person name="Nusbaum C."/>
            <person name="Galagan J."/>
            <person name="Birren B."/>
        </authorList>
    </citation>
    <scope>NUCLEOTIDE SEQUENCE [LARGE SCALE GENOMIC DNA]</scope>
    <source>
        <strain evidence="1 2">RMSCC 3488</strain>
    </source>
</reference>
<proteinExistence type="predicted"/>
<evidence type="ECO:0000313" key="2">
    <source>
        <dbReference type="Proteomes" id="UP000054567"/>
    </source>
</evidence>
<accession>A0A0J6FPG6</accession>